<feature type="compositionally biased region" description="Polar residues" evidence="1">
    <location>
        <begin position="28"/>
        <end position="44"/>
    </location>
</feature>
<sequence length="568" mass="60924">MVCFDHFDSDDQINDNGRRIVRSHVYRANNTGPQKQSNDGSMTSEDTRSPSRGRFFGSSTLSSLSDTDDPRSRPSGPESRALTSDIFSPSRVSATLSDAPPPSYTGSPTRSRSPWPPVSEADSEELEVEQNLEPSEADSSMAAEEIIAELHSNTLDPVNFERHALSHISEANEDGTRASILSRDYSISGQREYLERRGSPTSLRTSSDFGSNAVRRTSIFSDINRVPSSTDVPPESSRRSAHIRASTDPSETLASPSVPPVRHTASPVGRRAAGLIALFEEKSETGSIGSGAGSISSLAHGRAASASSPFAPSQSMPSVSAIPRDDATSPFPRSVTFQSLSSSRPTSPTKPRPVSPVKSRPGSPSKPPPGRPFPAAVPPPPPPKESSPARPPRAAAPPTPSAPLPSAPQGSFARPSTARRNIARSPLTSVRNIVAAWTSKERHDPSVNNKSPSLSGSPVTGSDVPQRPLSFGEGSFSIRRRGANAMVAHFQQLQILEIATSHLVYIRVTLITNSGRTGRTPVVSERTRSSSIPLDSRPGSPLSERPYSVVDRSWRWPWPCDPRPCKLH</sequence>
<feature type="region of interest" description="Disordered" evidence="1">
    <location>
        <begin position="440"/>
        <end position="468"/>
    </location>
</feature>
<comment type="caution">
    <text evidence="2">The sequence shown here is derived from an EMBL/GenBank/DDBJ whole genome shotgun (WGS) entry which is preliminary data.</text>
</comment>
<feature type="region of interest" description="Disordered" evidence="1">
    <location>
        <begin position="516"/>
        <end position="544"/>
    </location>
</feature>
<dbReference type="OrthoDB" id="10671407at2759"/>
<dbReference type="AlphaFoldDB" id="A0A9P6DQ64"/>
<organism evidence="2 3">
    <name type="scientific">Hydnum rufescens UP504</name>
    <dbReference type="NCBI Taxonomy" id="1448309"/>
    <lineage>
        <taxon>Eukaryota</taxon>
        <taxon>Fungi</taxon>
        <taxon>Dikarya</taxon>
        <taxon>Basidiomycota</taxon>
        <taxon>Agaricomycotina</taxon>
        <taxon>Agaricomycetes</taxon>
        <taxon>Cantharellales</taxon>
        <taxon>Hydnaceae</taxon>
        <taxon>Hydnum</taxon>
    </lineage>
</organism>
<keyword evidence="3" id="KW-1185">Reference proteome</keyword>
<feature type="region of interest" description="Disordered" evidence="1">
    <location>
        <begin position="224"/>
        <end position="267"/>
    </location>
</feature>
<feature type="region of interest" description="Disordered" evidence="1">
    <location>
        <begin position="302"/>
        <end position="426"/>
    </location>
</feature>
<feature type="compositionally biased region" description="Low complexity" evidence="1">
    <location>
        <begin position="302"/>
        <end position="318"/>
    </location>
</feature>
<accession>A0A9P6DQ64</accession>
<evidence type="ECO:0000313" key="3">
    <source>
        <dbReference type="Proteomes" id="UP000886523"/>
    </source>
</evidence>
<feature type="region of interest" description="Disordered" evidence="1">
    <location>
        <begin position="25"/>
        <end position="140"/>
    </location>
</feature>
<feature type="compositionally biased region" description="Polar residues" evidence="1">
    <location>
        <begin position="446"/>
        <end position="460"/>
    </location>
</feature>
<evidence type="ECO:0000313" key="2">
    <source>
        <dbReference type="EMBL" id="KAF9507038.1"/>
    </source>
</evidence>
<proteinExistence type="predicted"/>
<dbReference type="Proteomes" id="UP000886523">
    <property type="component" value="Unassembled WGS sequence"/>
</dbReference>
<feature type="compositionally biased region" description="Low complexity" evidence="1">
    <location>
        <begin position="50"/>
        <end position="65"/>
    </location>
</feature>
<feature type="compositionally biased region" description="Pro residues" evidence="1">
    <location>
        <begin position="364"/>
        <end position="406"/>
    </location>
</feature>
<protein>
    <submittedName>
        <fullName evidence="2">Uncharacterized protein</fullName>
    </submittedName>
</protein>
<feature type="compositionally biased region" description="Polar residues" evidence="1">
    <location>
        <begin position="81"/>
        <end position="96"/>
    </location>
</feature>
<gene>
    <name evidence="2" type="ORF">BS47DRAFT_357836</name>
</gene>
<dbReference type="EMBL" id="MU129092">
    <property type="protein sequence ID" value="KAF9507038.1"/>
    <property type="molecule type" value="Genomic_DNA"/>
</dbReference>
<feature type="compositionally biased region" description="Acidic residues" evidence="1">
    <location>
        <begin position="121"/>
        <end position="130"/>
    </location>
</feature>
<evidence type="ECO:0000256" key="1">
    <source>
        <dbReference type="SAM" id="MobiDB-lite"/>
    </source>
</evidence>
<reference evidence="2" key="1">
    <citation type="journal article" date="2020" name="Nat. Commun.">
        <title>Large-scale genome sequencing of mycorrhizal fungi provides insights into the early evolution of symbiotic traits.</title>
        <authorList>
            <person name="Miyauchi S."/>
            <person name="Kiss E."/>
            <person name="Kuo A."/>
            <person name="Drula E."/>
            <person name="Kohler A."/>
            <person name="Sanchez-Garcia M."/>
            <person name="Morin E."/>
            <person name="Andreopoulos B."/>
            <person name="Barry K.W."/>
            <person name="Bonito G."/>
            <person name="Buee M."/>
            <person name="Carver A."/>
            <person name="Chen C."/>
            <person name="Cichocki N."/>
            <person name="Clum A."/>
            <person name="Culley D."/>
            <person name="Crous P.W."/>
            <person name="Fauchery L."/>
            <person name="Girlanda M."/>
            <person name="Hayes R.D."/>
            <person name="Keri Z."/>
            <person name="LaButti K."/>
            <person name="Lipzen A."/>
            <person name="Lombard V."/>
            <person name="Magnuson J."/>
            <person name="Maillard F."/>
            <person name="Murat C."/>
            <person name="Nolan M."/>
            <person name="Ohm R.A."/>
            <person name="Pangilinan J."/>
            <person name="Pereira M.F."/>
            <person name="Perotto S."/>
            <person name="Peter M."/>
            <person name="Pfister S."/>
            <person name="Riley R."/>
            <person name="Sitrit Y."/>
            <person name="Stielow J.B."/>
            <person name="Szollosi G."/>
            <person name="Zifcakova L."/>
            <person name="Stursova M."/>
            <person name="Spatafora J.W."/>
            <person name="Tedersoo L."/>
            <person name="Vaario L.M."/>
            <person name="Yamada A."/>
            <person name="Yan M."/>
            <person name="Wang P."/>
            <person name="Xu J."/>
            <person name="Bruns T."/>
            <person name="Baldrian P."/>
            <person name="Vilgalys R."/>
            <person name="Dunand C."/>
            <person name="Henrissat B."/>
            <person name="Grigoriev I.V."/>
            <person name="Hibbett D."/>
            <person name="Nagy L.G."/>
            <person name="Martin F.M."/>
        </authorList>
    </citation>
    <scope>NUCLEOTIDE SEQUENCE</scope>
    <source>
        <strain evidence="2">UP504</strain>
    </source>
</reference>
<name>A0A9P6DQ64_9AGAM</name>